<evidence type="ECO:0000256" key="1">
    <source>
        <dbReference type="ARBA" id="ARBA00004651"/>
    </source>
</evidence>
<keyword evidence="2 7" id="KW-0813">Transport</keyword>
<evidence type="ECO:0000259" key="8">
    <source>
        <dbReference type="PROSITE" id="PS50928"/>
    </source>
</evidence>
<reference evidence="9 10" key="1">
    <citation type="submission" date="2020-04" db="EMBL/GenBank/DDBJ databases">
        <title>Ramlibacter sp. G-1-2-2 isolated from soil.</title>
        <authorList>
            <person name="Dahal R.H."/>
        </authorList>
    </citation>
    <scope>NUCLEOTIDE SEQUENCE [LARGE SCALE GENOMIC DNA]</scope>
    <source>
        <strain evidence="9 10">G-1-2-2</strain>
    </source>
</reference>
<keyword evidence="6 7" id="KW-0472">Membrane</keyword>
<accession>A0A848GZU8</accession>
<evidence type="ECO:0000256" key="7">
    <source>
        <dbReference type="RuleBase" id="RU363032"/>
    </source>
</evidence>
<dbReference type="RefSeq" id="WP_169416555.1">
    <property type="nucleotide sequence ID" value="NZ_JABBFX010000001.1"/>
</dbReference>
<dbReference type="Gene3D" id="1.10.3720.10">
    <property type="entry name" value="MetI-like"/>
    <property type="match status" value="1"/>
</dbReference>
<feature type="transmembrane region" description="Helical" evidence="7">
    <location>
        <begin position="79"/>
        <end position="101"/>
    </location>
</feature>
<feature type="domain" description="ABC transmembrane type-1" evidence="8">
    <location>
        <begin position="71"/>
        <end position="259"/>
    </location>
</feature>
<evidence type="ECO:0000256" key="5">
    <source>
        <dbReference type="ARBA" id="ARBA00022989"/>
    </source>
</evidence>
<evidence type="ECO:0000313" key="10">
    <source>
        <dbReference type="Proteomes" id="UP000541185"/>
    </source>
</evidence>
<keyword evidence="10" id="KW-1185">Reference proteome</keyword>
<dbReference type="Proteomes" id="UP000541185">
    <property type="component" value="Unassembled WGS sequence"/>
</dbReference>
<feature type="transmembrane region" description="Helical" evidence="7">
    <location>
        <begin position="237"/>
        <end position="255"/>
    </location>
</feature>
<feature type="transmembrane region" description="Helical" evidence="7">
    <location>
        <begin position="141"/>
        <end position="161"/>
    </location>
</feature>
<dbReference type="GO" id="GO:0055085">
    <property type="term" value="P:transmembrane transport"/>
    <property type="evidence" value="ECO:0007669"/>
    <property type="project" value="InterPro"/>
</dbReference>
<feature type="transmembrane region" description="Helical" evidence="7">
    <location>
        <begin position="113"/>
        <end position="135"/>
    </location>
</feature>
<keyword evidence="3" id="KW-1003">Cell membrane</keyword>
<evidence type="ECO:0000256" key="6">
    <source>
        <dbReference type="ARBA" id="ARBA00023136"/>
    </source>
</evidence>
<feature type="transmembrane region" description="Helical" evidence="7">
    <location>
        <begin position="31"/>
        <end position="52"/>
    </location>
</feature>
<evidence type="ECO:0000313" key="9">
    <source>
        <dbReference type="EMBL" id="NML42340.1"/>
    </source>
</evidence>
<evidence type="ECO:0000256" key="2">
    <source>
        <dbReference type="ARBA" id="ARBA00022448"/>
    </source>
</evidence>
<comment type="caution">
    <text evidence="9">The sequence shown here is derived from an EMBL/GenBank/DDBJ whole genome shotgun (WGS) entry which is preliminary data.</text>
</comment>
<dbReference type="PANTHER" id="PTHR30151:SF0">
    <property type="entry name" value="ABC TRANSPORTER PERMEASE PROTEIN MJ0413-RELATED"/>
    <property type="match status" value="1"/>
</dbReference>
<dbReference type="InterPro" id="IPR035906">
    <property type="entry name" value="MetI-like_sf"/>
</dbReference>
<dbReference type="GO" id="GO:0005886">
    <property type="term" value="C:plasma membrane"/>
    <property type="evidence" value="ECO:0007669"/>
    <property type="project" value="UniProtKB-SubCell"/>
</dbReference>
<sequence>MNGSEPLPAPVVSAPSSSIRNAIWKHGTTPLAVAAALLVWAAASAMTSPFFLPSPLAVGRALFNLTADGTLPKAVGISYFRILVGWAVGCLAAVPLAVAAGRIGMVRRTVEPFFNFFRFVPPIAFLGVAILWFGIGEGSKVAIIIYTSLFTVFMNTMAGAASVDESPSRAALCLGATRRQVLWRVVLPATVPAILVGMRIGMGFSFMSVVAAEMIAANEGVGFMIYNARLFLKTANAFAGIFALGAMGLLADYLFRLAARKLFPKHALPF</sequence>
<comment type="subcellular location">
    <subcellularLocation>
        <location evidence="1 7">Cell membrane</location>
        <topology evidence="1 7">Multi-pass membrane protein</topology>
    </subcellularLocation>
</comment>
<dbReference type="AlphaFoldDB" id="A0A848GZU8"/>
<dbReference type="Pfam" id="PF00528">
    <property type="entry name" value="BPD_transp_1"/>
    <property type="match status" value="1"/>
</dbReference>
<feature type="transmembrane region" description="Helical" evidence="7">
    <location>
        <begin position="181"/>
        <end position="200"/>
    </location>
</feature>
<comment type="similarity">
    <text evidence="7">Belongs to the binding-protein-dependent transport system permease family.</text>
</comment>
<evidence type="ECO:0000256" key="4">
    <source>
        <dbReference type="ARBA" id="ARBA00022692"/>
    </source>
</evidence>
<dbReference type="PANTHER" id="PTHR30151">
    <property type="entry name" value="ALKANE SULFONATE ABC TRANSPORTER-RELATED, MEMBRANE SUBUNIT"/>
    <property type="match status" value="1"/>
</dbReference>
<dbReference type="InterPro" id="IPR000515">
    <property type="entry name" value="MetI-like"/>
</dbReference>
<dbReference type="EMBL" id="JABBFX010000001">
    <property type="protein sequence ID" value="NML42340.1"/>
    <property type="molecule type" value="Genomic_DNA"/>
</dbReference>
<keyword evidence="5 7" id="KW-1133">Transmembrane helix</keyword>
<protein>
    <submittedName>
        <fullName evidence="9">ABC transporter permease</fullName>
    </submittedName>
</protein>
<organism evidence="9 10">
    <name type="scientific">Ramlibacter agri</name>
    <dbReference type="NCBI Taxonomy" id="2728837"/>
    <lineage>
        <taxon>Bacteria</taxon>
        <taxon>Pseudomonadati</taxon>
        <taxon>Pseudomonadota</taxon>
        <taxon>Betaproteobacteria</taxon>
        <taxon>Burkholderiales</taxon>
        <taxon>Comamonadaceae</taxon>
        <taxon>Ramlibacter</taxon>
    </lineage>
</organism>
<dbReference type="PROSITE" id="PS50928">
    <property type="entry name" value="ABC_TM1"/>
    <property type="match status" value="1"/>
</dbReference>
<evidence type="ECO:0000256" key="3">
    <source>
        <dbReference type="ARBA" id="ARBA00022475"/>
    </source>
</evidence>
<keyword evidence="4 7" id="KW-0812">Transmembrane</keyword>
<proteinExistence type="inferred from homology"/>
<dbReference type="CDD" id="cd06261">
    <property type="entry name" value="TM_PBP2"/>
    <property type="match status" value="1"/>
</dbReference>
<name>A0A848GZU8_9BURK</name>
<dbReference type="SUPFAM" id="SSF161098">
    <property type="entry name" value="MetI-like"/>
    <property type="match status" value="1"/>
</dbReference>
<gene>
    <name evidence="9" type="ORF">HHL11_01175</name>
</gene>